<dbReference type="AlphaFoldDB" id="A0A9W6LPN4"/>
<keyword evidence="2" id="KW-0378">Hydrolase</keyword>
<evidence type="ECO:0000259" key="3">
    <source>
        <dbReference type="PROSITE" id="PS51782"/>
    </source>
</evidence>
<comment type="caution">
    <text evidence="4">The sequence shown here is derived from an EMBL/GenBank/DDBJ whole genome shotgun (WGS) entry which is preliminary data.</text>
</comment>
<dbReference type="InterPro" id="IPR036907">
    <property type="entry name" value="5'-Nucleotdase_C_sf"/>
</dbReference>
<dbReference type="GO" id="GO:0009166">
    <property type="term" value="P:nucleotide catabolic process"/>
    <property type="evidence" value="ECO:0007669"/>
    <property type="project" value="InterPro"/>
</dbReference>
<dbReference type="Gene3D" id="3.10.350.10">
    <property type="entry name" value="LysM domain"/>
    <property type="match status" value="1"/>
</dbReference>
<dbReference type="EMBL" id="BSDY01000040">
    <property type="protein sequence ID" value="GLI58219.1"/>
    <property type="molecule type" value="Genomic_DNA"/>
</dbReference>
<name>A0A9W6LPN4_9FUSO</name>
<dbReference type="SMART" id="SM00257">
    <property type="entry name" value="LysM"/>
    <property type="match status" value="1"/>
</dbReference>
<dbReference type="Pfam" id="PF00149">
    <property type="entry name" value="Metallophos"/>
    <property type="match status" value="1"/>
</dbReference>
<dbReference type="PROSITE" id="PS51782">
    <property type="entry name" value="LYSM"/>
    <property type="match status" value="1"/>
</dbReference>
<evidence type="ECO:0000313" key="4">
    <source>
        <dbReference type="EMBL" id="GLI58219.1"/>
    </source>
</evidence>
<dbReference type="InterPro" id="IPR036779">
    <property type="entry name" value="LysM_dom_sf"/>
</dbReference>
<dbReference type="InterPro" id="IPR008334">
    <property type="entry name" value="5'-Nucleotdase_C"/>
</dbReference>
<dbReference type="InterPro" id="IPR006179">
    <property type="entry name" value="5_nucleotidase/apyrase"/>
</dbReference>
<organism evidence="4 5">
    <name type="scientific">Propionigenium maris DSM 9537</name>
    <dbReference type="NCBI Taxonomy" id="1123000"/>
    <lineage>
        <taxon>Bacteria</taxon>
        <taxon>Fusobacteriati</taxon>
        <taxon>Fusobacteriota</taxon>
        <taxon>Fusobacteriia</taxon>
        <taxon>Fusobacteriales</taxon>
        <taxon>Fusobacteriaceae</taxon>
        <taxon>Propionigenium</taxon>
    </lineage>
</organism>
<dbReference type="SUPFAM" id="SSF54106">
    <property type="entry name" value="LysM domain"/>
    <property type="match status" value="1"/>
</dbReference>
<feature type="domain" description="LysM" evidence="3">
    <location>
        <begin position="320"/>
        <end position="365"/>
    </location>
</feature>
<dbReference type="CDD" id="cd00118">
    <property type="entry name" value="LysM"/>
    <property type="match status" value="1"/>
</dbReference>
<dbReference type="Proteomes" id="UP001144471">
    <property type="component" value="Unassembled WGS sequence"/>
</dbReference>
<keyword evidence="1 2" id="KW-0732">Signal</keyword>
<evidence type="ECO:0000256" key="2">
    <source>
        <dbReference type="RuleBase" id="RU362119"/>
    </source>
</evidence>
<accession>A0A9W6LPN4</accession>
<evidence type="ECO:0000256" key="1">
    <source>
        <dbReference type="ARBA" id="ARBA00022729"/>
    </source>
</evidence>
<dbReference type="PANTHER" id="PTHR11575:SF24">
    <property type="entry name" value="5'-NUCLEOTIDASE"/>
    <property type="match status" value="1"/>
</dbReference>
<dbReference type="InterPro" id="IPR018392">
    <property type="entry name" value="LysM"/>
</dbReference>
<protein>
    <recommendedName>
        <fullName evidence="3">LysM domain-containing protein</fullName>
    </recommendedName>
</protein>
<dbReference type="SUPFAM" id="SSF56300">
    <property type="entry name" value="Metallo-dependent phosphatases"/>
    <property type="match status" value="1"/>
</dbReference>
<reference evidence="4" key="1">
    <citation type="submission" date="2022-12" db="EMBL/GenBank/DDBJ databases">
        <title>Reference genome sequencing for broad-spectrum identification of bacterial and archaeal isolates by mass spectrometry.</title>
        <authorList>
            <person name="Sekiguchi Y."/>
            <person name="Tourlousse D.M."/>
        </authorList>
    </citation>
    <scope>NUCLEOTIDE SEQUENCE</scope>
    <source>
        <strain evidence="4">10succ1</strain>
    </source>
</reference>
<dbReference type="PROSITE" id="PS51257">
    <property type="entry name" value="PROKAR_LIPOPROTEIN"/>
    <property type="match status" value="1"/>
</dbReference>
<keyword evidence="2" id="KW-0547">Nucleotide-binding</keyword>
<dbReference type="PRINTS" id="PR01607">
    <property type="entry name" value="APYRASEFAMLY"/>
</dbReference>
<gene>
    <name evidence="4" type="ORF">PM10SUCC1_37330</name>
</gene>
<feature type="chain" id="PRO_5041016513" description="LysM domain-containing protein" evidence="2">
    <location>
        <begin position="21"/>
        <end position="601"/>
    </location>
</feature>
<dbReference type="InterPro" id="IPR029052">
    <property type="entry name" value="Metallo-depent_PP-like"/>
</dbReference>
<sequence>MKKRKIFLLTGTAALLMALAGCSSTDKKQDAAVAEVPMNYEVIIAHMNDTHGRVKEGKYDGMGFARVSTVVKDLKANEENVLFLDAGDTFHGTTFATLSKGESIVRLLNAMDLDALSPGNHDFNYGKERLKELEEMAEFDIVSANVIDEDGDYFFNPYVIKEMEGVRVGIFGLATPETAYKTNPKNVEGLTFGTPAEYAEKAVAKLKEEGAQLIVAVCHLGIDESTLRENQSIGVVEAVDGIDILVDGHSHTALKNGMVVNDTMIVQTGEYDKNFGVVRVRVSDGKMEVAAKLITKAEAMGRVEKSEVVVEEAQRISAVDKYSIKPGDTLTKIAANYDVPMSVILEANAGIGDPNRIYVNDEIMIPVEREVVNVVKESSTRVIPGIPEDPEIVKLIGEIEQEQMKITEVEVGTTPVALDGEREQVRRGETNLGNLITDSMLWETGADIAITNGGGIRASIEKGTIKVGDIISVLPFGNYVITKRVSGQDIIDAIEHGISDYPATKGAFPHVGGIRVTFDESKPAGSRVVEIETNSGEKIDPAREYVLATNDFMAAGGDDYLMFKDRPQVGNFEGLDEILRKYVEEEGVTQTRIDGRMKVVN</sequence>
<dbReference type="PANTHER" id="PTHR11575">
    <property type="entry name" value="5'-NUCLEOTIDASE-RELATED"/>
    <property type="match status" value="1"/>
</dbReference>
<dbReference type="Pfam" id="PF01476">
    <property type="entry name" value="LysM"/>
    <property type="match status" value="1"/>
</dbReference>
<evidence type="ECO:0000313" key="5">
    <source>
        <dbReference type="Proteomes" id="UP001144471"/>
    </source>
</evidence>
<dbReference type="RefSeq" id="WP_281837913.1">
    <property type="nucleotide sequence ID" value="NZ_BSDY01000040.1"/>
</dbReference>
<dbReference type="Gene3D" id="3.60.21.10">
    <property type="match status" value="1"/>
</dbReference>
<dbReference type="SUPFAM" id="SSF55816">
    <property type="entry name" value="5'-nucleotidase (syn. UDP-sugar hydrolase), C-terminal domain"/>
    <property type="match status" value="1"/>
</dbReference>
<dbReference type="Pfam" id="PF02872">
    <property type="entry name" value="5_nucleotid_C"/>
    <property type="match status" value="1"/>
</dbReference>
<dbReference type="GO" id="GO:0016787">
    <property type="term" value="F:hydrolase activity"/>
    <property type="evidence" value="ECO:0007669"/>
    <property type="project" value="UniProtKB-KW"/>
</dbReference>
<feature type="signal peptide" evidence="2">
    <location>
        <begin position="1"/>
        <end position="20"/>
    </location>
</feature>
<dbReference type="InterPro" id="IPR004843">
    <property type="entry name" value="Calcineurin-like_PHP"/>
</dbReference>
<keyword evidence="5" id="KW-1185">Reference proteome</keyword>
<proteinExistence type="inferred from homology"/>
<dbReference type="Gene3D" id="3.90.780.10">
    <property type="entry name" value="5'-Nucleotidase, C-terminal domain"/>
    <property type="match status" value="1"/>
</dbReference>
<comment type="similarity">
    <text evidence="2">Belongs to the 5'-nucleotidase family.</text>
</comment>
<dbReference type="GO" id="GO:0000166">
    <property type="term" value="F:nucleotide binding"/>
    <property type="evidence" value="ECO:0007669"/>
    <property type="project" value="UniProtKB-KW"/>
</dbReference>